<dbReference type="GO" id="GO:0003677">
    <property type="term" value="F:DNA binding"/>
    <property type="evidence" value="ECO:0007669"/>
    <property type="project" value="InterPro"/>
</dbReference>
<reference evidence="2 3" key="1">
    <citation type="submission" date="2020-08" db="EMBL/GenBank/DDBJ databases">
        <title>Genomic Encyclopedia of Type Strains, Phase IV (KMG-IV): sequencing the most valuable type-strain genomes for metagenomic binning, comparative biology and taxonomic classification.</title>
        <authorList>
            <person name="Goeker M."/>
        </authorList>
    </citation>
    <scope>NUCLEOTIDE SEQUENCE [LARGE SCALE GENOMIC DNA]</scope>
    <source>
        <strain evidence="2 3">DSM 22198</strain>
    </source>
</reference>
<feature type="non-terminal residue" evidence="2">
    <location>
        <position position="101"/>
    </location>
</feature>
<gene>
    <name evidence="2" type="ORF">FHS74_005811</name>
</gene>
<evidence type="ECO:0000256" key="1">
    <source>
        <dbReference type="SAM" id="Coils"/>
    </source>
</evidence>
<organism evidence="2 3">
    <name type="scientific">Nitrospirillum iridis</name>
    <dbReference type="NCBI Taxonomy" id="765888"/>
    <lineage>
        <taxon>Bacteria</taxon>
        <taxon>Pseudomonadati</taxon>
        <taxon>Pseudomonadota</taxon>
        <taxon>Alphaproteobacteria</taxon>
        <taxon>Rhodospirillales</taxon>
        <taxon>Azospirillaceae</taxon>
        <taxon>Nitrospirillum</taxon>
    </lineage>
</organism>
<evidence type="ECO:0000313" key="2">
    <source>
        <dbReference type="EMBL" id="MBB6255212.1"/>
    </source>
</evidence>
<keyword evidence="3" id="KW-1185">Reference proteome</keyword>
<feature type="coiled-coil region" evidence="1">
    <location>
        <begin position="64"/>
        <end position="91"/>
    </location>
</feature>
<dbReference type="GO" id="GO:0006313">
    <property type="term" value="P:DNA transposition"/>
    <property type="evidence" value="ECO:0007669"/>
    <property type="project" value="InterPro"/>
</dbReference>
<dbReference type="GO" id="GO:0004803">
    <property type="term" value="F:transposase activity"/>
    <property type="evidence" value="ECO:0007669"/>
    <property type="project" value="InterPro"/>
</dbReference>
<dbReference type="InterPro" id="IPR009057">
    <property type="entry name" value="Homeodomain-like_sf"/>
</dbReference>
<dbReference type="EMBL" id="JACIIZ010000027">
    <property type="protein sequence ID" value="MBB6255212.1"/>
    <property type="molecule type" value="Genomic_DNA"/>
</dbReference>
<dbReference type="Pfam" id="PF01527">
    <property type="entry name" value="HTH_Tnp_1"/>
    <property type="match status" value="1"/>
</dbReference>
<comment type="caution">
    <text evidence="2">The sequence shown here is derived from an EMBL/GenBank/DDBJ whole genome shotgun (WGS) entry which is preliminary data.</text>
</comment>
<keyword evidence="1" id="KW-0175">Coiled coil</keyword>
<evidence type="ECO:0000313" key="3">
    <source>
        <dbReference type="Proteomes" id="UP000539175"/>
    </source>
</evidence>
<dbReference type="InterPro" id="IPR002514">
    <property type="entry name" value="Transposase_8"/>
</dbReference>
<sequence>MMEVKMARAKRSQITGAFKEEALRILSTSGRTVAEVAGDLGIGKSTLQRWKTQATETELLSGPHPDVEKELARLRQENKILRQERDLLKNAAAFFARETSR</sequence>
<protein>
    <submittedName>
        <fullName evidence="2">Transposase</fullName>
    </submittedName>
</protein>
<accession>A0A7X0B4F4</accession>
<dbReference type="AlphaFoldDB" id="A0A7X0B4F4"/>
<dbReference type="Proteomes" id="UP000539175">
    <property type="component" value="Unassembled WGS sequence"/>
</dbReference>
<proteinExistence type="predicted"/>
<name>A0A7X0B4F4_9PROT</name>
<dbReference type="Gene3D" id="1.10.10.60">
    <property type="entry name" value="Homeodomain-like"/>
    <property type="match status" value="1"/>
</dbReference>
<dbReference type="SUPFAM" id="SSF46689">
    <property type="entry name" value="Homeodomain-like"/>
    <property type="match status" value="1"/>
</dbReference>